<accession>A0ABV9JNA0</accession>
<proteinExistence type="inferred from homology"/>
<dbReference type="Gene3D" id="3.30.390.60">
    <property type="entry name" value="Heat-inducible transcription repressor hrca homolog, domain 3"/>
    <property type="match status" value="1"/>
</dbReference>
<comment type="caution">
    <text evidence="7">The sequence shown here is derived from an EMBL/GenBank/DDBJ whole genome shotgun (WGS) entry which is preliminary data.</text>
</comment>
<dbReference type="InterPro" id="IPR002571">
    <property type="entry name" value="HrcA"/>
</dbReference>
<gene>
    <name evidence="5 7" type="primary">hrcA</name>
    <name evidence="7" type="ORF">ACFO3I_12035</name>
</gene>
<comment type="similarity">
    <text evidence="5">Belongs to the HrcA family.</text>
</comment>
<keyword evidence="4 5" id="KW-0804">Transcription</keyword>
<dbReference type="InterPro" id="IPR023120">
    <property type="entry name" value="WHTH_transcript_rep_HrcA_IDD"/>
</dbReference>
<dbReference type="InterPro" id="IPR021153">
    <property type="entry name" value="HrcA_C"/>
</dbReference>
<keyword evidence="2 5" id="KW-0805">Transcription regulation</keyword>
<reference evidence="8" key="1">
    <citation type="journal article" date="2019" name="Int. J. Syst. Evol. Microbiol.">
        <title>The Global Catalogue of Microorganisms (GCM) 10K type strain sequencing project: providing services to taxonomists for standard genome sequencing and annotation.</title>
        <authorList>
            <consortium name="The Broad Institute Genomics Platform"/>
            <consortium name="The Broad Institute Genome Sequencing Center for Infectious Disease"/>
            <person name="Wu L."/>
            <person name="Ma J."/>
        </authorList>
    </citation>
    <scope>NUCLEOTIDE SEQUENCE [LARGE SCALE GENOMIC DNA]</scope>
    <source>
        <strain evidence="8">DT28</strain>
    </source>
</reference>
<evidence type="ECO:0000313" key="8">
    <source>
        <dbReference type="Proteomes" id="UP001595962"/>
    </source>
</evidence>
<dbReference type="InterPro" id="IPR036390">
    <property type="entry name" value="WH_DNA-bd_sf"/>
</dbReference>
<evidence type="ECO:0000259" key="6">
    <source>
        <dbReference type="Pfam" id="PF01628"/>
    </source>
</evidence>
<evidence type="ECO:0000256" key="1">
    <source>
        <dbReference type="ARBA" id="ARBA00022491"/>
    </source>
</evidence>
<evidence type="ECO:0000256" key="4">
    <source>
        <dbReference type="ARBA" id="ARBA00023163"/>
    </source>
</evidence>
<dbReference type="PIRSF" id="PIRSF005485">
    <property type="entry name" value="HrcA"/>
    <property type="match status" value="1"/>
</dbReference>
<protein>
    <recommendedName>
        <fullName evidence="5">Heat-inducible transcription repressor HrcA</fullName>
    </recommendedName>
</protein>
<dbReference type="InterPro" id="IPR036388">
    <property type="entry name" value="WH-like_DNA-bd_sf"/>
</dbReference>
<dbReference type="InterPro" id="IPR029016">
    <property type="entry name" value="GAF-like_dom_sf"/>
</dbReference>
<feature type="domain" description="Heat-inducible transcription repressor HrcA C-terminal" evidence="6">
    <location>
        <begin position="114"/>
        <end position="325"/>
    </location>
</feature>
<dbReference type="EMBL" id="JBHSGB010000010">
    <property type="protein sequence ID" value="MFC4655737.1"/>
    <property type="molecule type" value="Genomic_DNA"/>
</dbReference>
<comment type="function">
    <text evidence="5">Negative regulator of class I heat shock genes (grpE-dnaK-dnaJ and groELS operons). Prevents heat-shock induction of these operons.</text>
</comment>
<evidence type="ECO:0000256" key="2">
    <source>
        <dbReference type="ARBA" id="ARBA00023015"/>
    </source>
</evidence>
<evidence type="ECO:0000256" key="3">
    <source>
        <dbReference type="ARBA" id="ARBA00023016"/>
    </source>
</evidence>
<dbReference type="SUPFAM" id="SSF46785">
    <property type="entry name" value="Winged helix' DNA-binding domain"/>
    <property type="match status" value="1"/>
</dbReference>
<keyword evidence="8" id="KW-1185">Reference proteome</keyword>
<evidence type="ECO:0000256" key="5">
    <source>
        <dbReference type="HAMAP-Rule" id="MF_00081"/>
    </source>
</evidence>
<dbReference type="NCBIfam" id="TIGR00331">
    <property type="entry name" value="hrcA"/>
    <property type="match status" value="1"/>
</dbReference>
<organism evidence="7 8">
    <name type="scientific">Rheinheimera marina</name>
    <dbReference type="NCBI Taxonomy" id="1774958"/>
    <lineage>
        <taxon>Bacteria</taxon>
        <taxon>Pseudomonadati</taxon>
        <taxon>Pseudomonadota</taxon>
        <taxon>Gammaproteobacteria</taxon>
        <taxon>Chromatiales</taxon>
        <taxon>Chromatiaceae</taxon>
        <taxon>Rheinheimera</taxon>
    </lineage>
</organism>
<sequence length="347" mass="38384">MKLCGYRVQLSRPELILKLIVEQYLADGLPVSSKLLADHDELGVSSATVRNTMMQLEQQGFIRSPHTSAGRVPTTSGIRLFIDKMLQFEPVSSRWQDAIQTQLTPQLPVSLLCQQAGQLLADLTGLVSIVSAPKGQGRVIRQVDLVRLATQRLLLVVIDEDGDILHRVLYHDDLIDQSVLGRVLCLLNAALAGEDWLDGISRLALLARQESGVVQVLVQNALAQLSLDEVAQHQPLIFGQHQLMQGRDYQTDPALQQVAEVLSDASCLVQLLRPVTQDQQTKLLLGLECGIEQLAKVSLVCARYRAEPHGFIALLGPSRMNYGRFVPLVEAVAQRMFFNLNHLNQSP</sequence>
<name>A0ABV9JNA0_9GAMM</name>
<dbReference type="PANTHER" id="PTHR34824">
    <property type="entry name" value="HEAT-INDUCIBLE TRANSCRIPTION REPRESSOR HRCA"/>
    <property type="match status" value="1"/>
</dbReference>
<dbReference type="PANTHER" id="PTHR34824:SF1">
    <property type="entry name" value="HEAT-INDUCIBLE TRANSCRIPTION REPRESSOR HRCA"/>
    <property type="match status" value="1"/>
</dbReference>
<dbReference type="Proteomes" id="UP001595962">
    <property type="component" value="Unassembled WGS sequence"/>
</dbReference>
<dbReference type="Pfam" id="PF01628">
    <property type="entry name" value="HrcA"/>
    <property type="match status" value="1"/>
</dbReference>
<keyword evidence="3 5" id="KW-0346">Stress response</keyword>
<dbReference type="HAMAP" id="MF_00081">
    <property type="entry name" value="HrcA"/>
    <property type="match status" value="1"/>
</dbReference>
<dbReference type="Gene3D" id="3.30.450.40">
    <property type="match status" value="1"/>
</dbReference>
<dbReference type="RefSeq" id="WP_377334225.1">
    <property type="nucleotide sequence ID" value="NZ_JBHSGB010000010.1"/>
</dbReference>
<keyword evidence="1 5" id="KW-0678">Repressor</keyword>
<dbReference type="Gene3D" id="1.10.10.10">
    <property type="entry name" value="Winged helix-like DNA-binding domain superfamily/Winged helix DNA-binding domain"/>
    <property type="match status" value="1"/>
</dbReference>
<dbReference type="SUPFAM" id="SSF55781">
    <property type="entry name" value="GAF domain-like"/>
    <property type="match status" value="1"/>
</dbReference>
<evidence type="ECO:0000313" key="7">
    <source>
        <dbReference type="EMBL" id="MFC4655737.1"/>
    </source>
</evidence>